<reference evidence="2 4" key="1">
    <citation type="journal article" date="2014" name="BMC Genomics">
        <title>Genome sequence of Anopheles sinensis provides insight into genetics basis of mosquito competence for malaria parasites.</title>
        <authorList>
            <person name="Zhou D."/>
            <person name="Zhang D."/>
            <person name="Ding G."/>
            <person name="Shi L."/>
            <person name="Hou Q."/>
            <person name="Ye Y."/>
            <person name="Xu Y."/>
            <person name="Zhou H."/>
            <person name="Xiong C."/>
            <person name="Li S."/>
            <person name="Yu J."/>
            <person name="Hong S."/>
            <person name="Yu X."/>
            <person name="Zou P."/>
            <person name="Chen C."/>
            <person name="Chang X."/>
            <person name="Wang W."/>
            <person name="Lv Y."/>
            <person name="Sun Y."/>
            <person name="Ma L."/>
            <person name="Shen B."/>
            <person name="Zhu C."/>
        </authorList>
    </citation>
    <scope>NUCLEOTIDE SEQUENCE [LARGE SCALE GENOMIC DNA]</scope>
</reference>
<proteinExistence type="predicted"/>
<reference evidence="3" key="2">
    <citation type="submission" date="2020-05" db="UniProtKB">
        <authorList>
            <consortium name="EnsemblMetazoa"/>
        </authorList>
    </citation>
    <scope>IDENTIFICATION</scope>
</reference>
<dbReference type="Proteomes" id="UP000030765">
    <property type="component" value="Unassembled WGS sequence"/>
</dbReference>
<sequence>MHVIVLKYVQVLCITIFFSNNINCDKLLLHNEQEDQELYRIGACTAVCLAGSEDTAGGPEHPRFNSTPVEPKTIERCYTLCSEDRRPLSAWRPLVQRQEPPLRINLICRDSTNLIIEVQPRPDARTERHSSEGLDDAAAPEGKQNQLDAFAAGNRASAIAGEGHSKVSGPVRRRRAIGTEGSDQQKPEPSASKRANLLPDANDERSMKRGTSLTDDERWFPLPRPGQTQGRSDPARPAVGPIRQPIYLVKVQESEKEMGERIVYMVSTQYSFFPFRTIIKDTIH</sequence>
<protein>
    <submittedName>
        <fullName evidence="2 3">Uncharacterized protein</fullName>
    </submittedName>
</protein>
<name>A0A084WJN0_ANOSI</name>
<dbReference type="STRING" id="74873.A0A084WJN0"/>
<evidence type="ECO:0000313" key="2">
    <source>
        <dbReference type="EMBL" id="KFB50424.1"/>
    </source>
</evidence>
<dbReference type="EnsemblMetazoa" id="ASIC018453-RA">
    <property type="protein sequence ID" value="ASIC018453-PA"/>
    <property type="gene ID" value="ASIC018453"/>
</dbReference>
<gene>
    <name evidence="2" type="ORF">ZHAS_00018453</name>
</gene>
<dbReference type="VEuPathDB" id="VectorBase:ASIC018453"/>
<dbReference type="OrthoDB" id="10637484at2759"/>
<keyword evidence="4" id="KW-1185">Reference proteome</keyword>
<evidence type="ECO:0000313" key="3">
    <source>
        <dbReference type="EnsemblMetazoa" id="ASIC018453-PA"/>
    </source>
</evidence>
<dbReference type="EMBL" id="ATLV01024044">
    <property type="status" value="NOT_ANNOTATED_CDS"/>
    <property type="molecule type" value="Genomic_DNA"/>
</dbReference>
<dbReference type="AlphaFoldDB" id="A0A084WJN0"/>
<evidence type="ECO:0000313" key="4">
    <source>
        <dbReference type="Proteomes" id="UP000030765"/>
    </source>
</evidence>
<feature type="compositionally biased region" description="Basic and acidic residues" evidence="1">
    <location>
        <begin position="120"/>
        <end position="132"/>
    </location>
</feature>
<feature type="region of interest" description="Disordered" evidence="1">
    <location>
        <begin position="157"/>
        <end position="239"/>
    </location>
</feature>
<dbReference type="EMBL" id="KE525348">
    <property type="protein sequence ID" value="KFB50424.1"/>
    <property type="molecule type" value="Genomic_DNA"/>
</dbReference>
<organism evidence="2">
    <name type="scientific">Anopheles sinensis</name>
    <name type="common">Mosquito</name>
    <dbReference type="NCBI Taxonomy" id="74873"/>
    <lineage>
        <taxon>Eukaryota</taxon>
        <taxon>Metazoa</taxon>
        <taxon>Ecdysozoa</taxon>
        <taxon>Arthropoda</taxon>
        <taxon>Hexapoda</taxon>
        <taxon>Insecta</taxon>
        <taxon>Pterygota</taxon>
        <taxon>Neoptera</taxon>
        <taxon>Endopterygota</taxon>
        <taxon>Diptera</taxon>
        <taxon>Nematocera</taxon>
        <taxon>Culicoidea</taxon>
        <taxon>Culicidae</taxon>
        <taxon>Anophelinae</taxon>
        <taxon>Anopheles</taxon>
    </lineage>
</organism>
<accession>A0A084WJN0</accession>
<feature type="region of interest" description="Disordered" evidence="1">
    <location>
        <begin position="118"/>
        <end position="142"/>
    </location>
</feature>
<evidence type="ECO:0000256" key="1">
    <source>
        <dbReference type="SAM" id="MobiDB-lite"/>
    </source>
</evidence>